<comment type="similarity">
    <text evidence="15">Belongs to the early nodulin-like (ENODL) family.</text>
</comment>
<keyword evidence="10 16" id="KW-0472">Membrane</keyword>
<feature type="transmembrane region" description="Helical" evidence="16">
    <location>
        <begin position="6"/>
        <end position="26"/>
    </location>
</feature>
<dbReference type="FunFam" id="2.60.40.420:FF:000010">
    <property type="entry name" value="Early nodulin-like protein 1"/>
    <property type="match status" value="1"/>
</dbReference>
<evidence type="ECO:0000256" key="7">
    <source>
        <dbReference type="ARBA" id="ARBA00022729"/>
    </source>
</evidence>
<keyword evidence="19" id="KW-1185">Reference proteome</keyword>
<keyword evidence="9 16" id="KW-1133">Transmembrane helix</keyword>
<dbReference type="GO" id="GO:0098552">
    <property type="term" value="C:side of membrane"/>
    <property type="evidence" value="ECO:0007669"/>
    <property type="project" value="UniProtKB-KW"/>
</dbReference>
<comment type="subcellular location">
    <subcellularLocation>
        <location evidence="2">Cell membrane</location>
        <topology evidence="2">Lipid-anchor</topology>
        <topology evidence="2">GPI-anchor</topology>
    </subcellularLocation>
    <subcellularLocation>
        <location evidence="1">Membrane</location>
        <topology evidence="1">Single-pass type I membrane protein</topology>
    </subcellularLocation>
</comment>
<dbReference type="AlphaFoldDB" id="W9S695"/>
<dbReference type="PANTHER" id="PTHR27000:SF768">
    <property type="entry name" value="PIRIFORMOSPORA INDICA-INSENSITIVE PROTEIN 2-LIKE ISOFORM X1"/>
    <property type="match status" value="1"/>
</dbReference>
<evidence type="ECO:0000256" key="5">
    <source>
        <dbReference type="ARBA" id="ARBA00022622"/>
    </source>
</evidence>
<feature type="transmembrane region" description="Helical" evidence="16">
    <location>
        <begin position="453"/>
        <end position="475"/>
    </location>
</feature>
<dbReference type="eggNOG" id="KOG0619">
    <property type="taxonomic scope" value="Eukaryota"/>
</dbReference>
<evidence type="ECO:0000256" key="1">
    <source>
        <dbReference type="ARBA" id="ARBA00004479"/>
    </source>
</evidence>
<keyword evidence="11" id="KW-1015">Disulfide bond</keyword>
<evidence type="ECO:0000256" key="8">
    <source>
        <dbReference type="ARBA" id="ARBA00022737"/>
    </source>
</evidence>
<dbReference type="GO" id="GO:0051707">
    <property type="term" value="P:response to other organism"/>
    <property type="evidence" value="ECO:0007669"/>
    <property type="project" value="UniProtKB-ARBA"/>
</dbReference>
<protein>
    <submittedName>
        <fullName evidence="18">Piriformospora indica-insensitive protein 2</fullName>
    </submittedName>
</protein>
<accession>W9S695</accession>
<proteinExistence type="inferred from homology"/>
<evidence type="ECO:0000256" key="2">
    <source>
        <dbReference type="ARBA" id="ARBA00004609"/>
    </source>
</evidence>
<keyword evidence="7" id="KW-0732">Signal</keyword>
<keyword evidence="5" id="KW-0336">GPI-anchor</keyword>
<dbReference type="PRINTS" id="PR00019">
    <property type="entry name" value="LEURICHRPT"/>
</dbReference>
<dbReference type="Gene3D" id="3.80.10.10">
    <property type="entry name" value="Ribonuclease Inhibitor"/>
    <property type="match status" value="3"/>
</dbReference>
<name>W9S695_9ROSA</name>
<keyword evidence="8" id="KW-0677">Repeat</keyword>
<dbReference type="Gene3D" id="2.60.40.420">
    <property type="entry name" value="Cupredoxins - blue copper proteins"/>
    <property type="match status" value="1"/>
</dbReference>
<dbReference type="InterPro" id="IPR041846">
    <property type="entry name" value="ENL_dom"/>
</dbReference>
<evidence type="ECO:0000256" key="16">
    <source>
        <dbReference type="SAM" id="Phobius"/>
    </source>
</evidence>
<evidence type="ECO:0000256" key="10">
    <source>
        <dbReference type="ARBA" id="ARBA00023136"/>
    </source>
</evidence>
<dbReference type="SUPFAM" id="SSF49503">
    <property type="entry name" value="Cupredoxins"/>
    <property type="match status" value="1"/>
</dbReference>
<evidence type="ECO:0000256" key="13">
    <source>
        <dbReference type="ARBA" id="ARBA00023180"/>
    </source>
</evidence>
<evidence type="ECO:0000256" key="6">
    <source>
        <dbReference type="ARBA" id="ARBA00022692"/>
    </source>
</evidence>
<evidence type="ECO:0000313" key="19">
    <source>
        <dbReference type="Proteomes" id="UP000030645"/>
    </source>
</evidence>
<feature type="transmembrane region" description="Helical" evidence="16">
    <location>
        <begin position="594"/>
        <end position="619"/>
    </location>
</feature>
<dbReference type="GO" id="GO:0005886">
    <property type="term" value="C:plasma membrane"/>
    <property type="evidence" value="ECO:0007669"/>
    <property type="project" value="UniProtKB-SubCell"/>
</dbReference>
<dbReference type="EMBL" id="KE346160">
    <property type="protein sequence ID" value="EXC28046.1"/>
    <property type="molecule type" value="Genomic_DNA"/>
</dbReference>
<keyword evidence="4" id="KW-0433">Leucine-rich repeat</keyword>
<dbReference type="GO" id="GO:0009055">
    <property type="term" value="F:electron transfer activity"/>
    <property type="evidence" value="ECO:0007669"/>
    <property type="project" value="InterPro"/>
</dbReference>
<evidence type="ECO:0000256" key="11">
    <source>
        <dbReference type="ARBA" id="ARBA00023157"/>
    </source>
</evidence>
<feature type="domain" description="Phytocyanin" evidence="17">
    <location>
        <begin position="471"/>
        <end position="574"/>
    </location>
</feature>
<gene>
    <name evidence="18" type="ORF">L484_022280</name>
</gene>
<keyword evidence="12" id="KW-0675">Receptor</keyword>
<evidence type="ECO:0000259" key="17">
    <source>
        <dbReference type="PROSITE" id="PS51485"/>
    </source>
</evidence>
<dbReference type="InterPro" id="IPR003245">
    <property type="entry name" value="Phytocyanin_dom"/>
</dbReference>
<dbReference type="Proteomes" id="UP000030645">
    <property type="component" value="Unassembled WGS sequence"/>
</dbReference>
<evidence type="ECO:0000256" key="15">
    <source>
        <dbReference type="ARBA" id="ARBA00035011"/>
    </source>
</evidence>
<evidence type="ECO:0000256" key="4">
    <source>
        <dbReference type="ARBA" id="ARBA00022614"/>
    </source>
</evidence>
<evidence type="ECO:0000256" key="9">
    <source>
        <dbReference type="ARBA" id="ARBA00022989"/>
    </source>
</evidence>
<reference evidence="19" key="1">
    <citation type="submission" date="2013-01" db="EMBL/GenBank/DDBJ databases">
        <title>Draft Genome Sequence of a Mulberry Tree, Morus notabilis C.K. Schneid.</title>
        <authorList>
            <person name="He N."/>
            <person name="Zhao S."/>
        </authorList>
    </citation>
    <scope>NUCLEOTIDE SEQUENCE</scope>
</reference>
<dbReference type="InterPro" id="IPR008972">
    <property type="entry name" value="Cupredoxin"/>
</dbReference>
<evidence type="ECO:0000313" key="18">
    <source>
        <dbReference type="EMBL" id="EXC28046.1"/>
    </source>
</evidence>
<keyword evidence="14" id="KW-0449">Lipoprotein</keyword>
<dbReference type="PANTHER" id="PTHR27000">
    <property type="entry name" value="LEUCINE-RICH REPEAT RECEPTOR-LIKE PROTEIN KINASE FAMILY PROTEIN-RELATED"/>
    <property type="match status" value="1"/>
</dbReference>
<keyword evidence="13" id="KW-0325">Glycoprotein</keyword>
<dbReference type="PROSITE" id="PS51485">
    <property type="entry name" value="PHYTOCYANIN"/>
    <property type="match status" value="1"/>
</dbReference>
<sequence length="620" mass="68828">MKGGFIIRVQSFVLVYVFCVSLFVMCSDSSSSSSRDDQEVELSSIAPMERKEQEALYYSIQGFVGKWWNGSDLYPDPCGWTPIQGVYCDLYDGLWYVSAINIGPVYENSLRCSPKPEFSHHLFKLKHLKSLSFFSCFMISPLRISSLRWEKFSNSLESLEFRSNPSLVGTMPTAIGYLRKLNSLVLLENGLSGKLPMEMGNLVKLRKLVLQANHFAGQIPTSFGQLGQLLILDLSRNNLSGSMPLSFGSLSSLLKLDLSNNVLQGKLPMELGNLKNLTLLDLGKNNFSGGLVESLEEMGSLKEMVISNNPKLGGDLRNIQWKYLRKLEILDLSNTGLAGEIPGAMAEMGKLRFLGLKSNNLSGNVPISLSFLPCISTLYLNGNNLAGEVGFSGGFYRKMGWRFGAWDNQNLCYNGDLISESYAPFGIIQFRELPKTKSKTSFHKMASFSSSKLLFSVLFLSAFMFLSISCTQFEVGGENGWKSPKSKSDQDEFNQWASKNRFIVGDSLHFKYAKDSVLEVTEEEYGKCHSSHPDFFSNNGNTVFNLNRSGLFYFVSGISGHCERGQKLVVKVLEPANPPEQPPSQNSTTEKSQAIAIGTFAISSPTIVFFLLSFIGVLFA</sequence>
<dbReference type="CDD" id="cd11019">
    <property type="entry name" value="OsENODL1_like"/>
    <property type="match status" value="1"/>
</dbReference>
<evidence type="ECO:0000256" key="12">
    <source>
        <dbReference type="ARBA" id="ARBA00023170"/>
    </source>
</evidence>
<dbReference type="FunFam" id="3.80.10.10:FF:000299">
    <property type="entry name" value="Piriformospora indica-insensitive protein 2"/>
    <property type="match status" value="1"/>
</dbReference>
<dbReference type="Pfam" id="PF23598">
    <property type="entry name" value="LRR_14"/>
    <property type="match status" value="1"/>
</dbReference>
<evidence type="ECO:0000256" key="14">
    <source>
        <dbReference type="ARBA" id="ARBA00023288"/>
    </source>
</evidence>
<dbReference type="InterPro" id="IPR055414">
    <property type="entry name" value="LRR_R13L4/SHOC2-like"/>
</dbReference>
<dbReference type="InterPro" id="IPR032675">
    <property type="entry name" value="LRR_dom_sf"/>
</dbReference>
<dbReference type="Pfam" id="PF02298">
    <property type="entry name" value="Cu_bind_like"/>
    <property type="match status" value="1"/>
</dbReference>
<keyword evidence="3" id="KW-1003">Cell membrane</keyword>
<evidence type="ECO:0000256" key="3">
    <source>
        <dbReference type="ARBA" id="ARBA00022475"/>
    </source>
</evidence>
<organism evidence="18 19">
    <name type="scientific">Morus notabilis</name>
    <dbReference type="NCBI Taxonomy" id="981085"/>
    <lineage>
        <taxon>Eukaryota</taxon>
        <taxon>Viridiplantae</taxon>
        <taxon>Streptophyta</taxon>
        <taxon>Embryophyta</taxon>
        <taxon>Tracheophyta</taxon>
        <taxon>Spermatophyta</taxon>
        <taxon>Magnoliopsida</taxon>
        <taxon>eudicotyledons</taxon>
        <taxon>Gunneridae</taxon>
        <taxon>Pentapetalae</taxon>
        <taxon>rosids</taxon>
        <taxon>fabids</taxon>
        <taxon>Rosales</taxon>
        <taxon>Moraceae</taxon>
        <taxon>Moreae</taxon>
        <taxon>Morus</taxon>
    </lineage>
</organism>
<dbReference type="STRING" id="981085.W9S695"/>
<dbReference type="FunFam" id="3.80.10.10:FF:000269">
    <property type="entry name" value="Piriformospora indica-insensitive protein 2"/>
    <property type="match status" value="1"/>
</dbReference>
<dbReference type="SUPFAM" id="SSF52058">
    <property type="entry name" value="L domain-like"/>
    <property type="match status" value="1"/>
</dbReference>
<keyword evidence="6 16" id="KW-0812">Transmembrane</keyword>